<dbReference type="VEuPathDB" id="FungiDB:C8Q69DRAFT_448423"/>
<sequence length="245" mass="27860">MSGSLGEKMLYTSGGRGSMRYFFLHGNHGAPSLPETLIVEASVVVFDPHGNVESKRLYGKESVDSPKKYHFENGKITHVEGEESASIPVRQLTETLLKNVSVPTLIVVELTSAQSDIYCPDAYQILFFSRALSVLERSDRHSSLDDRNYIMTMMPVFVPCFVRAISLISAGYLPGNVRDLAREVAAYMESIDSAHEFNKFLELYRQRYIRKPVEYNSQVLETCLLYMLKMPFDLASSIDYRLIRY</sequence>
<accession>A0A443HI96</accession>
<proteinExistence type="predicted"/>
<gene>
    <name evidence="1" type="ORF">C8Q69DRAFT_448423</name>
</gene>
<keyword evidence="2" id="KW-1185">Reference proteome</keyword>
<dbReference type="EMBL" id="RCNU01000019">
    <property type="protein sequence ID" value="RWQ91548.1"/>
    <property type="molecule type" value="Genomic_DNA"/>
</dbReference>
<organism evidence="1 2">
    <name type="scientific">Byssochlamys spectabilis</name>
    <name type="common">Paecilomyces variotii</name>
    <dbReference type="NCBI Taxonomy" id="264951"/>
    <lineage>
        <taxon>Eukaryota</taxon>
        <taxon>Fungi</taxon>
        <taxon>Dikarya</taxon>
        <taxon>Ascomycota</taxon>
        <taxon>Pezizomycotina</taxon>
        <taxon>Eurotiomycetes</taxon>
        <taxon>Eurotiomycetidae</taxon>
        <taxon>Eurotiales</taxon>
        <taxon>Thermoascaceae</taxon>
        <taxon>Paecilomyces</taxon>
    </lineage>
</organism>
<dbReference type="Proteomes" id="UP000283841">
    <property type="component" value="Unassembled WGS sequence"/>
</dbReference>
<protein>
    <submittedName>
        <fullName evidence="1">Uncharacterized protein</fullName>
    </submittedName>
</protein>
<dbReference type="RefSeq" id="XP_028481193.1">
    <property type="nucleotide sequence ID" value="XM_028629286.1"/>
</dbReference>
<evidence type="ECO:0000313" key="2">
    <source>
        <dbReference type="Proteomes" id="UP000283841"/>
    </source>
</evidence>
<comment type="caution">
    <text evidence="1">The sequence shown here is derived from an EMBL/GenBank/DDBJ whole genome shotgun (WGS) entry which is preliminary data.</text>
</comment>
<dbReference type="AlphaFoldDB" id="A0A443HI96"/>
<reference evidence="1 2" key="1">
    <citation type="journal article" date="2018" name="Front. Microbiol.">
        <title>Genomic and genetic insights into a cosmopolitan fungus, Paecilomyces variotii (Eurotiales).</title>
        <authorList>
            <person name="Urquhart A.S."/>
            <person name="Mondo S.J."/>
            <person name="Makela M.R."/>
            <person name="Hane J.K."/>
            <person name="Wiebenga A."/>
            <person name="He G."/>
            <person name="Mihaltcheva S."/>
            <person name="Pangilinan J."/>
            <person name="Lipzen A."/>
            <person name="Barry K."/>
            <person name="de Vries R.P."/>
            <person name="Grigoriev I.V."/>
            <person name="Idnurm A."/>
        </authorList>
    </citation>
    <scope>NUCLEOTIDE SEQUENCE [LARGE SCALE GENOMIC DNA]</scope>
    <source>
        <strain evidence="1 2">CBS 101075</strain>
    </source>
</reference>
<name>A0A443HI96_BYSSP</name>
<dbReference type="GeneID" id="39598563"/>
<evidence type="ECO:0000313" key="1">
    <source>
        <dbReference type="EMBL" id="RWQ91548.1"/>
    </source>
</evidence>